<comment type="function">
    <text evidence="9">Assembly protein: Plays a major role in capsid assembly. Acts as a scaffold protein by binding major capsid protein. Multimerizes in the nucleus such as major capsid protein forms the icosahedral T=16 capsid. Cleaved by assemblin after capsid completion. The cleavages products are evicted from the capsid before or during DNA packaging.</text>
</comment>
<comment type="function">
    <text evidence="9">Assemblin: Protease that plays an essential role in virion assembly within the nucleus. Catalyzes the cleavage of the assembly protein after formation of the spherical procapsid. By that cleavage, the capsid matures and gains its icosahedral shape. The cleavage sites seem to include -Ala-Ser-, -Ala-Ala-, as well as Ala-Thr bonds. Assemblin and cleavages products are evicted from the capsid before or during DNA packaging.</text>
</comment>
<evidence type="ECO:0000313" key="11">
    <source>
        <dbReference type="EMBL" id="SCO83555.1"/>
    </source>
</evidence>
<evidence type="ECO:0000256" key="2">
    <source>
        <dbReference type="ARBA" id="ARBA00022562"/>
    </source>
</evidence>
<feature type="chain" id="PRO_5023336239" description="Assembly protein" evidence="9">
    <location>
        <begin position="256"/>
        <end position="621"/>
    </location>
</feature>
<feature type="active site" description="Charge relay system" evidence="9">
    <location>
        <position position="156"/>
    </location>
</feature>
<evidence type="ECO:0000256" key="4">
    <source>
        <dbReference type="ARBA" id="ARBA00022670"/>
    </source>
</evidence>
<dbReference type="GO" id="GO:0019076">
    <property type="term" value="P:viral release from host cell"/>
    <property type="evidence" value="ECO:0007669"/>
    <property type="project" value="UniProtKB-UniRule"/>
</dbReference>
<comment type="domain">
    <text evidence="9">Region of interaction between pPR and pAP is called Amino conserved domain (ACD). The region of interaction with major capsid protein is called carboxyl conserved domain (CCD).</text>
</comment>
<keyword evidence="7 9" id="KW-0118">Viral capsid assembly</keyword>
<evidence type="ECO:0000256" key="10">
    <source>
        <dbReference type="SAM" id="MobiDB-lite"/>
    </source>
</evidence>
<keyword evidence="8 9" id="KW-1035">Host cytoplasm</keyword>
<evidence type="ECO:0000256" key="1">
    <source>
        <dbReference type="ARBA" id="ARBA00022553"/>
    </source>
</evidence>
<comment type="caution">
    <text evidence="9">Lacks conserved residue(s) required for the propagation of feature annotation.</text>
</comment>
<keyword evidence="2 9" id="KW-1048">Host nucleus</keyword>
<reference evidence="11" key="1">
    <citation type="submission" date="2016-08" db="EMBL/GenBank/DDBJ databases">
        <authorList>
            <person name="Seilhamer J.J."/>
        </authorList>
    </citation>
    <scope>NUCLEOTIDE SEQUENCE [LARGE SCALE GENOMIC DNA]</scope>
    <source>
        <strain evidence="11">Lib01004</strain>
    </source>
</reference>
<dbReference type="KEGG" id="vg:30902372"/>
<comment type="similarity">
    <text evidence="9">Belongs to the herpesviridae capsid scaffolding protein family.</text>
</comment>
<proteinExistence type="inferred from homology"/>
<evidence type="ECO:0000256" key="5">
    <source>
        <dbReference type="ARBA" id="ARBA00022801"/>
    </source>
</evidence>
<dbReference type="GeneID" id="30902372"/>
<dbReference type="Gene3D" id="3.20.16.10">
    <property type="entry name" value="Herpesvirus/Caudovirus protease domain"/>
    <property type="match status" value="1"/>
</dbReference>
<keyword evidence="4 9" id="KW-0645">Protease</keyword>
<feature type="active site" description="Charge relay system" evidence="9">
    <location>
        <position position="137"/>
    </location>
</feature>
<organism evidence="11">
    <name type="scientific">Spheniscid alphaherpesvirus 1</name>
    <dbReference type="NCBI Taxonomy" id="2560777"/>
    <lineage>
        <taxon>Viruses</taxon>
        <taxon>Duplodnaviria</taxon>
        <taxon>Heunggongvirae</taxon>
        <taxon>Peploviricota</taxon>
        <taxon>Herviviricetes</taxon>
        <taxon>Herpesvirales</taxon>
        <taxon>Orthoherpesviridae</taxon>
        <taxon>Alphaherpesvirinae</taxon>
        <taxon>Mardivirus</taxon>
        <taxon>Mardivirus spheniscidalpha1</taxon>
    </lineage>
</organism>
<comment type="subunit">
    <molecule>Assemblin</molecule>
    <text evidence="9">Exists in a monomer-dimer equilibrium with the dimer being the active species.</text>
</comment>
<evidence type="ECO:0000256" key="9">
    <source>
        <dbReference type="HAMAP-Rule" id="MF_04008"/>
    </source>
</evidence>
<keyword evidence="1 9" id="KW-0597">Phosphoprotein</keyword>
<keyword evidence="6 9" id="KW-0720">Serine protease</keyword>
<comment type="subunit">
    <molecule>Assembly protein</molecule>
    <text evidence="9">Homomultimer. Interacts with major capsid protein.</text>
</comment>
<feature type="site" description="Cleavage; by assemblin; Release site" evidence="9">
    <location>
        <begin position="255"/>
        <end position="256"/>
    </location>
</feature>
<dbReference type="GO" id="GO:0030430">
    <property type="term" value="C:host cell cytoplasm"/>
    <property type="evidence" value="ECO:0007669"/>
    <property type="project" value="UniProtKB-SubCell"/>
</dbReference>
<dbReference type="PRINTS" id="PR00236">
    <property type="entry name" value="HSVCAPSIDP40"/>
</dbReference>
<evidence type="ECO:0000256" key="8">
    <source>
        <dbReference type="ARBA" id="ARBA00023200"/>
    </source>
</evidence>
<comment type="subcellular location">
    <molecule>Assemblin</molecule>
    <subcellularLocation>
        <location evidence="9">Host nucleus</location>
    </subcellularLocation>
</comment>
<dbReference type="InterPro" id="IPR035443">
    <property type="entry name" value="Herpes_virus_sf"/>
</dbReference>
<dbReference type="Pfam" id="PF00716">
    <property type="entry name" value="Peptidase_S21"/>
    <property type="match status" value="1"/>
</dbReference>
<comment type="function">
    <text evidence="9">Capsid scaffolding protein: Acts as a scaffold protein by binding major capsid protein in the cytoplasm, inducing the nuclear localization of both proteins. Multimerizes in the nucleus such as major capsid protein forms the icosahedral T=16 capsid. Autocatalytic cleavage releases the assembly protein, and subsequently abolishes interaction with major capsid protein. Cleavages products are evicted from the capsid before or during DNA packaging.</text>
</comment>
<protein>
    <recommendedName>
        <fullName evidence="9">Capsid scaffolding protein</fullName>
    </recommendedName>
    <alternativeName>
        <fullName evidence="9">Protease precursor</fullName>
        <shortName evidence="9">pPR</shortName>
    </alternativeName>
    <component>
        <recommendedName>
            <fullName evidence="9">Assemblin</fullName>
            <ecNumber evidence="9">3.4.21.97</ecNumber>
        </recommendedName>
        <alternativeName>
            <fullName evidence="9">Protease</fullName>
            <shortName evidence="9">Pr</shortName>
        </alternativeName>
    </component>
    <component>
        <recommendedName>
            <fullName evidence="9">Assembly protein</fullName>
            <shortName evidence="9">AP</shortName>
        </recommendedName>
        <alternativeName>
            <fullName evidence="9">Capsid assembly protein</fullName>
        </alternativeName>
    </component>
</protein>
<sequence>MAGQREAIVVEEPYPSNAYTTKLEFQPIYVAGYLALYDMGDGGDLTLTRDVVRAALPPATSPLPINIDHKTNCEIGAVLAIVDDERGPFFLGKINCPQLGDVLASAASSEVFGSKSSSLTDGEKLLYLVTNYLPSASLSSRRLAPGDVPDDTLLSHVALCVIGRRVGTIVTYDLTASSVVEPFKFLSKQSRDEILREAQITDDMLAGRMWSPGEEVLARALLATAVNNMLLRDRWEVVSRRRKQAGISGHTYLQASAKFGFGWNNDVLTEQKKEVREGLSENAAFQEHLKKLTDDTERAIDKSDISKHRSNSFTCADMSTPPPPPSRVQGDGDYMWVPCSQYNQLLNGAGVARPQSTVGSTTPLIQQPYMQPMQYVGAVPQMQSMYGYVPNASWGSSPLETQLAAFLCAMAADRRASSNQTSTQPPVQQHNYQQTPAVSLERRSCRKRRADWDLYEDDHDETYFPGEMRDSRQVAGTKTQPDNLAGQSTARAVGAISGLIEAVSSLQQEIGQLRNIHNQQAQLPTQQMIWTPPAAQPAYLPQPMQVPVVQANVKPAQSQIQEPVQNKDDQQVAVVAAQSAATQPSSSSTTTVDASLVTGLDRDRGRRDDADIFVTQMMSQR</sequence>
<feature type="region of interest" description="Interaction with major capsid protein" evidence="9">
    <location>
        <begin position="601"/>
        <end position="621"/>
    </location>
</feature>
<dbReference type="InterPro" id="IPR001847">
    <property type="entry name" value="Peptidase_S21"/>
</dbReference>
<dbReference type="GO" id="GO:0042802">
    <property type="term" value="F:identical protein binding"/>
    <property type="evidence" value="ECO:0007669"/>
    <property type="project" value="UniProtKB-UniRule"/>
</dbReference>
<keyword evidence="5 9" id="KW-0378">Hydrolase</keyword>
<keyword evidence="12" id="KW-1185">Reference proteome</keyword>
<dbReference type="SUPFAM" id="SSF50789">
    <property type="entry name" value="Herpes virus serine proteinase, assemblin"/>
    <property type="match status" value="1"/>
</dbReference>
<evidence type="ECO:0000256" key="7">
    <source>
        <dbReference type="ARBA" id="ARBA00022950"/>
    </source>
</evidence>
<comment type="subcellular location">
    <molecule>Assembly protein</molecule>
    <subcellularLocation>
        <location evidence="9">Host nucleus</location>
    </subcellularLocation>
</comment>
<feature type="chain" id="PRO_5023336240" description="Capsid scaffolding protein" evidence="9">
    <location>
        <begin position="1"/>
        <end position="621"/>
    </location>
</feature>
<comment type="PTM">
    <text evidence="9">Capsid scaffolding protein: Capsid scaffolding protein is cleaved by assemblin after formation of the spherical procapsid. As a result, the capsid obtains its mature, icosahedral shape. Cleavages occur at two or more sites: release (R-site) and maturation (M-site).</text>
</comment>
<accession>A0A1R3T5F5</accession>
<feature type="compositionally biased region" description="Polar residues" evidence="10">
    <location>
        <begin position="417"/>
        <end position="437"/>
    </location>
</feature>
<dbReference type="GO" id="GO:0006508">
    <property type="term" value="P:proteolysis"/>
    <property type="evidence" value="ECO:0007669"/>
    <property type="project" value="UniProtKB-KW"/>
</dbReference>
<comment type="subunit">
    <molecule>Capsid scaffolding protein</molecule>
    <text evidence="9">Homomultimer. Interacts with major capsid protein.</text>
</comment>
<dbReference type="EMBL" id="LT608135">
    <property type="protein sequence ID" value="SCO83555.1"/>
    <property type="molecule type" value="Genomic_DNA"/>
</dbReference>
<feature type="chain" id="PRO_5023336238" description="Assemblin" evidence="9">
    <location>
        <begin position="1"/>
        <end position="255"/>
    </location>
</feature>
<dbReference type="HAMAP" id="MF_04008">
    <property type="entry name" value="HSV_SCAF"/>
    <property type="match status" value="1"/>
</dbReference>
<dbReference type="GO" id="GO:0039708">
    <property type="term" value="P:nuclear capsid assembly"/>
    <property type="evidence" value="ECO:0007669"/>
    <property type="project" value="UniProtKB-ARBA"/>
</dbReference>
<keyword evidence="3 9" id="KW-1188">Viral release from host cell</keyword>
<feature type="active site" description="Charge relay system" evidence="9">
    <location>
        <position position="69"/>
    </location>
</feature>
<gene>
    <name evidence="11" type="primary">UL26</name>
</gene>
<evidence type="ECO:0000313" key="12">
    <source>
        <dbReference type="Proteomes" id="UP000203542"/>
    </source>
</evidence>
<dbReference type="OrthoDB" id="8407at10239"/>
<dbReference type="Proteomes" id="UP000203542">
    <property type="component" value="Segment"/>
</dbReference>
<dbReference type="GO" id="GO:0042025">
    <property type="term" value="C:host cell nucleus"/>
    <property type="evidence" value="ECO:0007669"/>
    <property type="project" value="UniProtKB-SubCell"/>
</dbReference>
<dbReference type="EC" id="3.4.21.97" evidence="9"/>
<evidence type="ECO:0000256" key="6">
    <source>
        <dbReference type="ARBA" id="ARBA00022825"/>
    </source>
</evidence>
<comment type="catalytic activity">
    <reaction evidence="9">
        <text>Cleaves -Ala-|-Ser- and -Ala-|-Ala- bonds in the scaffold protein.</text>
        <dbReference type="EC" id="3.4.21.97"/>
    </reaction>
</comment>
<comment type="subcellular location">
    <molecule>Capsid scaffolding protein</molecule>
    <subcellularLocation>
        <location evidence="9">Host cytoplasm</location>
    </subcellularLocation>
</comment>
<evidence type="ECO:0000256" key="3">
    <source>
        <dbReference type="ARBA" id="ARBA00022612"/>
    </source>
</evidence>
<dbReference type="GO" id="GO:0004252">
    <property type="term" value="F:serine-type endopeptidase activity"/>
    <property type="evidence" value="ECO:0007669"/>
    <property type="project" value="UniProtKB-UniRule"/>
</dbReference>
<dbReference type="RefSeq" id="YP_009342378.1">
    <property type="nucleotide sequence ID" value="NC_033464.1"/>
</dbReference>
<feature type="region of interest" description="Disordered" evidence="10">
    <location>
        <begin position="417"/>
        <end position="442"/>
    </location>
</feature>
<name>A0A1R3T5F5_9ALPH</name>